<dbReference type="SUPFAM" id="SSF55811">
    <property type="entry name" value="Nudix"/>
    <property type="match status" value="1"/>
</dbReference>
<dbReference type="EMBL" id="FRXN01000001">
    <property type="protein sequence ID" value="SHO60471.1"/>
    <property type="molecule type" value="Genomic_DNA"/>
</dbReference>
<dbReference type="OrthoDB" id="9786141at2"/>
<dbReference type="PANTHER" id="PTHR43736">
    <property type="entry name" value="ADP-RIBOSE PYROPHOSPHATASE"/>
    <property type="match status" value="1"/>
</dbReference>
<dbReference type="InterPro" id="IPR036388">
    <property type="entry name" value="WH-like_DNA-bd_sf"/>
</dbReference>
<accession>A0A1M7Z6F1</accession>
<dbReference type="RefSeq" id="WP_073570447.1">
    <property type="nucleotide sequence ID" value="NZ_FRXN01000001.1"/>
</dbReference>
<feature type="domain" description="Nudix hydrolase" evidence="1">
    <location>
        <begin position="10"/>
        <end position="162"/>
    </location>
</feature>
<dbReference type="InterPro" id="IPR054105">
    <property type="entry name" value="WHD_NrtR"/>
</dbReference>
<dbReference type="Proteomes" id="UP000184609">
    <property type="component" value="Unassembled WGS sequence"/>
</dbReference>
<dbReference type="SUPFAM" id="SSF46785">
    <property type="entry name" value="Winged helix' DNA-binding domain"/>
    <property type="match status" value="1"/>
</dbReference>
<dbReference type="InterPro" id="IPR015797">
    <property type="entry name" value="NUDIX_hydrolase-like_dom_sf"/>
</dbReference>
<dbReference type="Gene3D" id="3.90.79.10">
    <property type="entry name" value="Nucleoside Triphosphate Pyrophosphohydrolase"/>
    <property type="match status" value="1"/>
</dbReference>
<dbReference type="PROSITE" id="PS51462">
    <property type="entry name" value="NUDIX"/>
    <property type="match status" value="1"/>
</dbReference>
<gene>
    <name evidence="2" type="ORF">SAMN04488108_0817</name>
</gene>
<sequence>MNKPDPKDFLPHIAYDSVVFGFSGDQLKILLMEYHNTGWFALPGGFVKIDEALDNAVQRGLRERTGLDEVYLEQFHTFGSMERVKPEVMKKIFKARNQDVSDDYWMLDRFISVAYYALIDYEKVEPKKDMLSDSIGWYAIDQIPELIFDHNFIVEKALEHLRTHLDQKLLSVNLLPERFTMKELQTVYEAILGESLNRANFQRKMLGLGILERHEKLFSGGSHKAPYLYCFKGK</sequence>
<dbReference type="CDD" id="cd18873">
    <property type="entry name" value="NUDIX_NadM_like"/>
    <property type="match status" value="1"/>
</dbReference>
<evidence type="ECO:0000259" key="1">
    <source>
        <dbReference type="PROSITE" id="PS51462"/>
    </source>
</evidence>
<evidence type="ECO:0000313" key="3">
    <source>
        <dbReference type="Proteomes" id="UP000184609"/>
    </source>
</evidence>
<protein>
    <submittedName>
        <fullName evidence="2">ADP-ribose pyrophosphatase YjhB, NUDIX family</fullName>
    </submittedName>
</protein>
<dbReference type="Pfam" id="PF21906">
    <property type="entry name" value="WHD_NrtR"/>
    <property type="match status" value="1"/>
</dbReference>
<dbReference type="InterPro" id="IPR000086">
    <property type="entry name" value="NUDIX_hydrolase_dom"/>
</dbReference>
<dbReference type="PANTHER" id="PTHR43736:SF4">
    <property type="entry name" value="SLR1690 PROTEIN"/>
    <property type="match status" value="1"/>
</dbReference>
<dbReference type="AlphaFoldDB" id="A0A1M7Z6F1"/>
<organism evidence="2 3">
    <name type="scientific">Algoriphagus zhangzhouensis</name>
    <dbReference type="NCBI Taxonomy" id="1073327"/>
    <lineage>
        <taxon>Bacteria</taxon>
        <taxon>Pseudomonadati</taxon>
        <taxon>Bacteroidota</taxon>
        <taxon>Cytophagia</taxon>
        <taxon>Cytophagales</taxon>
        <taxon>Cyclobacteriaceae</taxon>
        <taxon>Algoriphagus</taxon>
    </lineage>
</organism>
<reference evidence="3" key="1">
    <citation type="submission" date="2016-12" db="EMBL/GenBank/DDBJ databases">
        <authorList>
            <person name="Varghese N."/>
            <person name="Submissions S."/>
        </authorList>
    </citation>
    <scope>NUCLEOTIDE SEQUENCE [LARGE SCALE GENOMIC DNA]</scope>
    <source>
        <strain evidence="3">DSM 25035</strain>
    </source>
</reference>
<name>A0A1M7Z6F1_9BACT</name>
<evidence type="ECO:0000313" key="2">
    <source>
        <dbReference type="EMBL" id="SHO60471.1"/>
    </source>
</evidence>
<dbReference type="Pfam" id="PF00293">
    <property type="entry name" value="NUDIX"/>
    <property type="match status" value="1"/>
</dbReference>
<keyword evidence="3" id="KW-1185">Reference proteome</keyword>
<dbReference type="STRING" id="1073327.SAMN04488108_0817"/>
<dbReference type="InterPro" id="IPR036390">
    <property type="entry name" value="WH_DNA-bd_sf"/>
</dbReference>
<proteinExistence type="predicted"/>
<dbReference type="Gene3D" id="1.10.10.10">
    <property type="entry name" value="Winged helix-like DNA-binding domain superfamily/Winged helix DNA-binding domain"/>
    <property type="match status" value="1"/>
</dbReference>